<keyword evidence="5" id="KW-0653">Protein transport</keyword>
<dbReference type="GO" id="GO:0006606">
    <property type="term" value="P:protein import into nucleus"/>
    <property type="evidence" value="ECO:0000318"/>
    <property type="project" value="GO_Central"/>
</dbReference>
<name>E9GFU3_DAPPU</name>
<dbReference type="InterPro" id="IPR016024">
    <property type="entry name" value="ARM-type_fold"/>
</dbReference>
<dbReference type="STRING" id="6669.E9GFU3"/>
<dbReference type="PROSITE" id="PS50166">
    <property type="entry name" value="IMPORTIN_B_NT"/>
    <property type="match status" value="1"/>
</dbReference>
<evidence type="ECO:0000256" key="5">
    <source>
        <dbReference type="ARBA" id="ARBA00022927"/>
    </source>
</evidence>
<evidence type="ECO:0000313" key="9">
    <source>
        <dbReference type="Proteomes" id="UP000000305"/>
    </source>
</evidence>
<dbReference type="GO" id="GO:0005634">
    <property type="term" value="C:nucleus"/>
    <property type="evidence" value="ECO:0000318"/>
    <property type="project" value="GO_Central"/>
</dbReference>
<dbReference type="EMBL" id="GL732542">
    <property type="protein sequence ID" value="EFX81753.1"/>
    <property type="molecule type" value="Genomic_DNA"/>
</dbReference>
<dbReference type="GO" id="GO:0005737">
    <property type="term" value="C:cytoplasm"/>
    <property type="evidence" value="ECO:0000318"/>
    <property type="project" value="GO_Central"/>
</dbReference>
<organism evidence="8 9">
    <name type="scientific">Daphnia pulex</name>
    <name type="common">Water flea</name>
    <dbReference type="NCBI Taxonomy" id="6669"/>
    <lineage>
        <taxon>Eukaryota</taxon>
        <taxon>Metazoa</taxon>
        <taxon>Ecdysozoa</taxon>
        <taxon>Arthropoda</taxon>
        <taxon>Crustacea</taxon>
        <taxon>Branchiopoda</taxon>
        <taxon>Diplostraca</taxon>
        <taxon>Cladocera</taxon>
        <taxon>Anomopoda</taxon>
        <taxon>Daphniidae</taxon>
        <taxon>Daphnia</taxon>
    </lineage>
</organism>
<evidence type="ECO:0000256" key="6">
    <source>
        <dbReference type="SAM" id="MobiDB-lite"/>
    </source>
</evidence>
<dbReference type="InterPro" id="IPR001494">
    <property type="entry name" value="Importin-beta_N"/>
</dbReference>
<evidence type="ECO:0000313" key="8">
    <source>
        <dbReference type="EMBL" id="EFX81753.1"/>
    </source>
</evidence>
<feature type="region of interest" description="Disordered" evidence="6">
    <location>
        <begin position="365"/>
        <end position="386"/>
    </location>
</feature>
<dbReference type="PANTHER" id="PTHR10527">
    <property type="entry name" value="IMPORTIN BETA"/>
    <property type="match status" value="1"/>
</dbReference>
<dbReference type="Proteomes" id="UP000000305">
    <property type="component" value="Unassembled WGS sequence"/>
</dbReference>
<evidence type="ECO:0000259" key="7">
    <source>
        <dbReference type="PROSITE" id="PS50166"/>
    </source>
</evidence>
<dbReference type="InterPro" id="IPR040122">
    <property type="entry name" value="Importin_beta"/>
</dbReference>
<feature type="region of interest" description="Disordered" evidence="6">
    <location>
        <begin position="332"/>
        <end position="351"/>
    </location>
</feature>
<evidence type="ECO:0000256" key="2">
    <source>
        <dbReference type="ARBA" id="ARBA00022448"/>
    </source>
</evidence>
<keyword evidence="9" id="KW-1185">Reference proteome</keyword>
<protein>
    <recommendedName>
        <fullName evidence="7">Importin N-terminal domain-containing protein</fullName>
    </recommendedName>
</protein>
<evidence type="ECO:0000256" key="1">
    <source>
        <dbReference type="ARBA" id="ARBA00004496"/>
    </source>
</evidence>
<evidence type="ECO:0000256" key="3">
    <source>
        <dbReference type="ARBA" id="ARBA00022490"/>
    </source>
</evidence>
<evidence type="ECO:0000256" key="4">
    <source>
        <dbReference type="ARBA" id="ARBA00022737"/>
    </source>
</evidence>
<dbReference type="InterPro" id="IPR058584">
    <property type="entry name" value="IMB1_TNPO1-like_TPR"/>
</dbReference>
<dbReference type="OrthoDB" id="10263328at2759"/>
<dbReference type="GO" id="GO:0008139">
    <property type="term" value="F:nuclear localization sequence binding"/>
    <property type="evidence" value="ECO:0000318"/>
    <property type="project" value="GO_Central"/>
</dbReference>
<feature type="compositionally biased region" description="Polar residues" evidence="6">
    <location>
        <begin position="366"/>
        <end position="386"/>
    </location>
</feature>
<dbReference type="AlphaFoldDB" id="E9GFU3"/>
<comment type="subcellular location">
    <subcellularLocation>
        <location evidence="1">Cytoplasm</location>
    </subcellularLocation>
</comment>
<accession>E9GFU3</accession>
<dbReference type="GO" id="GO:0031267">
    <property type="term" value="F:small GTPase binding"/>
    <property type="evidence" value="ECO:0007669"/>
    <property type="project" value="InterPro"/>
</dbReference>
<dbReference type="KEGG" id="dpx:DAPPUDRAFT_102242"/>
<dbReference type="GO" id="GO:0061608">
    <property type="term" value="F:nuclear import signal receptor activity"/>
    <property type="evidence" value="ECO:0000318"/>
    <property type="project" value="GO_Central"/>
</dbReference>
<reference evidence="8 9" key="1">
    <citation type="journal article" date="2011" name="Science">
        <title>The ecoresponsive genome of Daphnia pulex.</title>
        <authorList>
            <person name="Colbourne J.K."/>
            <person name="Pfrender M.E."/>
            <person name="Gilbert D."/>
            <person name="Thomas W.K."/>
            <person name="Tucker A."/>
            <person name="Oakley T.H."/>
            <person name="Tokishita S."/>
            <person name="Aerts A."/>
            <person name="Arnold G.J."/>
            <person name="Basu M.K."/>
            <person name="Bauer D.J."/>
            <person name="Caceres C.E."/>
            <person name="Carmel L."/>
            <person name="Casola C."/>
            <person name="Choi J.H."/>
            <person name="Detter J.C."/>
            <person name="Dong Q."/>
            <person name="Dusheyko S."/>
            <person name="Eads B.D."/>
            <person name="Frohlich T."/>
            <person name="Geiler-Samerotte K.A."/>
            <person name="Gerlach D."/>
            <person name="Hatcher P."/>
            <person name="Jogdeo S."/>
            <person name="Krijgsveld J."/>
            <person name="Kriventseva E.V."/>
            <person name="Kultz D."/>
            <person name="Laforsch C."/>
            <person name="Lindquist E."/>
            <person name="Lopez J."/>
            <person name="Manak J.R."/>
            <person name="Muller J."/>
            <person name="Pangilinan J."/>
            <person name="Patwardhan R.P."/>
            <person name="Pitluck S."/>
            <person name="Pritham E.J."/>
            <person name="Rechtsteiner A."/>
            <person name="Rho M."/>
            <person name="Rogozin I.B."/>
            <person name="Sakarya O."/>
            <person name="Salamov A."/>
            <person name="Schaack S."/>
            <person name="Shapiro H."/>
            <person name="Shiga Y."/>
            <person name="Skalitzky C."/>
            <person name="Smith Z."/>
            <person name="Souvorov A."/>
            <person name="Sung W."/>
            <person name="Tang Z."/>
            <person name="Tsuchiya D."/>
            <person name="Tu H."/>
            <person name="Vos H."/>
            <person name="Wang M."/>
            <person name="Wolf Y.I."/>
            <person name="Yamagata H."/>
            <person name="Yamada T."/>
            <person name="Ye Y."/>
            <person name="Shaw J.R."/>
            <person name="Andrews J."/>
            <person name="Crease T.J."/>
            <person name="Tang H."/>
            <person name="Lucas S.M."/>
            <person name="Robertson H.M."/>
            <person name="Bork P."/>
            <person name="Koonin E.V."/>
            <person name="Zdobnov E.M."/>
            <person name="Grigoriev I.V."/>
            <person name="Lynch M."/>
            <person name="Boore J.L."/>
        </authorList>
    </citation>
    <scope>NUCLEOTIDE SEQUENCE [LARGE SCALE GENOMIC DNA]</scope>
</reference>
<keyword evidence="2" id="KW-0813">Transport</keyword>
<dbReference type="InParanoid" id="E9GFU3"/>
<dbReference type="HOGENOM" id="CLU_344270_0_0_1"/>
<dbReference type="eggNOG" id="KOG1241">
    <property type="taxonomic scope" value="Eukaryota"/>
</dbReference>
<feature type="domain" description="Importin N-terminal" evidence="7">
    <location>
        <begin position="31"/>
        <end position="112"/>
    </location>
</feature>
<proteinExistence type="predicted"/>
<keyword evidence="4" id="KW-0677">Repeat</keyword>
<gene>
    <name evidence="8" type="ORF">DAPPUDRAFT_102242</name>
</gene>
<dbReference type="InterPro" id="IPR011989">
    <property type="entry name" value="ARM-like"/>
</dbReference>
<dbReference type="Pfam" id="PF25574">
    <property type="entry name" value="TPR_IMB1"/>
    <property type="match status" value="1"/>
</dbReference>
<dbReference type="SUPFAM" id="SSF48371">
    <property type="entry name" value="ARM repeat"/>
    <property type="match status" value="1"/>
</dbReference>
<dbReference type="Gene3D" id="1.25.10.10">
    <property type="entry name" value="Leucine-rich Repeat Variant"/>
    <property type="match status" value="2"/>
</dbReference>
<keyword evidence="3" id="KW-0963">Cytoplasm</keyword>
<sequence length="822" mass="92919">MLPLDFLVEMLEKLAPVVHFEDSKGEDRNIAQFELDNAAQTDLDQYLCFMSVIMADHEKFATVARQSAAFQLQQHLNSKDPATLEEQQKHWKTIAADVRDMIKNNVLIALPTISPFCSNVATEIVASIAVMEVPLKDNWPDLLPTLSYYIRHLKNEEKECAMETLEFVCKHLVGFPSSELFNLRWSWFDLQKAEILAEYFTEIMMGEGRVIVQAICEAAESAEIDIRVTSLALLTRVASSCYQHLKDYIDVIAPITIKAISSEDKDIHRNGLEFWKAVSRVENPRDPDGRLKTGTERSQATCSYVKISLKKLVPVLFAELVRGEGFIRAEELSGNPSVSDSDSYNDEAQPMDYGSFFKTESRLHNENSSGMTENEQNQNTPNANVNRNFQNKEKETSQNKQFPDWWTPPKEVIIYFSEQCENYPEAIDRYVLPLVQREIRHVDWKHRHAAIWSCLVFLKQMDSRHAEKTLPPTFSSIRGCVRDTSSSRIRSTALWAISWMVEKCPLLLFTSMTSQDLEQLVSDLVTSLNDDEGRVSPSSCTALTSVVKAAFAIAQQKVEESKRPPTFLLSPYYDMMANQLVKAANRRLTAAFDAVGLLLLNAPDDCYWIVLETIDELLLLLRKVIELPDAHHVGCRCHEAVQKLLCGVLRRVLRILKLGETTSNQLCHKFMTYLLSLLNKFPNGLARAEALMSLSTVALLLGWELKHHLDFLVPYLTSAINKTVKKDPVLSLVVDLIGTLFLALDSEAIPFVNKLIGPLLVLTDGNQNLPIEVKIHCVAVFGQIATAVGRPGFQMYMAAVLRRLQHCVELAILEARTESDHE</sequence>